<dbReference type="Proteomes" id="UP000184301">
    <property type="component" value="Unassembled WGS sequence"/>
</dbReference>
<name>A0A1M6I3V2_9FIRM</name>
<keyword evidence="5" id="KW-0812">Transmembrane</keyword>
<comment type="subcellular location">
    <subcellularLocation>
        <location evidence="1">Cell envelope</location>
    </subcellularLocation>
</comment>
<dbReference type="SMART" id="SM00725">
    <property type="entry name" value="NEAT"/>
    <property type="match status" value="1"/>
</dbReference>
<dbReference type="Gene3D" id="1.20.1270.70">
    <property type="entry name" value="Designed single chain three-helix bundle"/>
    <property type="match status" value="2"/>
</dbReference>
<gene>
    <name evidence="7" type="ORF">SAMN02745243_00217</name>
</gene>
<evidence type="ECO:0000256" key="4">
    <source>
        <dbReference type="SAM" id="MobiDB-lite"/>
    </source>
</evidence>
<evidence type="ECO:0000256" key="5">
    <source>
        <dbReference type="SAM" id="Phobius"/>
    </source>
</evidence>
<keyword evidence="8" id="KW-1185">Reference proteome</keyword>
<sequence>MKKVRKGILTLLLIMSVVSGNVYPFLSSSIATVYASETETTLDKLKALLGEANKLNESDYTPESWADFVEVRDSITAPDEIPEKYQQTVLDGLQEAMDNLVKVETTLDKLKALLEEAKKLNESDYTPESWADFVDIRDSITAPDEIPEKYQQAILDGLQEAMDNLIKVETTLDKLKALLEEAKKLNESDYTPESWTDFVDIRDSITAPDEIPEKYQQTILDGLQEAMDNLVKVETTLDKLKALLEEAKKLNESDYTPESWTDFVDIRDSITAPDEIPEKYQQTILDGLQEAMDNLVKVETTLDKLKALLEEAKKLNESDYTPESWADFVDIRDSITAPDEIPEKYQQAILDGLQEAMDNLVKVETTLDKLKALLEEAKKLNESDYTPESWAEFVDVRDSITEPDEIPERYQQAILNQLQNAIKQLVKKPETSNILEDGTYAVQFQAYADREKSLTGNYFVEGGRQALVVAKDGKYEVTFRKTNNLKDVLYQVLKQKYYSDTKTLFGQKAGTKNWIEGYDYQNANFNAALKPGFVEENDKYWIDTNYDIHNNYTDFTVELEDISADILLYTATADGQTGMLYIDFDENTAQKISVDEYKTTEAVTYNIFTQAPWGKKVPEDMLDNKSTFWSVADDTASAGVNINEQYQETFRAAQLSQWCKAGDGIAIENGAIKLSFNLSDEKDIALGKTVYYKYQLGYGETYITLYPSMQETESFEIEDNIACAKIATDTTVLSKETKLVADEIVDDPKTTDDGYSLFHTNLDGASKNMYMYYWNYEFKTGIKSINTSRKVTMKFKIPEGWKNENVRLAYWGGDGTGGIDPQAKGSVDIIGPEDGFYVVKTDRIGYFCLYELKDTTATGEDLTDGTYQVPINVYHMLIDGQLSMADQCLADIGKVVVKNGVKTLYSDFTTVTNTGLGLTGYMTKMWLYGSDLTMNGNYPAGTLNPVIFTSYYKNDDGSYLTDVFNENSLNYYPREGYVQLVSDNAKWPARFKVPVMDAIGGGSFEQSAWLTLDWANAEKISDETPDAPIKDALGEAINIAKTAVKEEYTEDTWKALEGSYNTAVEVYKNSTDNDKLTKAYTDLQAAIDGLKKPDVVSLEDGLYTATGTTGDTNIVTGTRMLISTKGEGDEAVTSTQIYMDVQGIKGLAYYDLAQKAYVDAVTEKDEDGAITRVNFAIGNVSNMVSIRYKDSDGKEVSATLNFSDFVKQEVDKSKLTEAITNANEKLAEAAKDPDRYDTNKIAALQSAVAAATKVNNDGVAIQTEVDAQTEAVNAAVSDLSKTASKEALQNAVTEAEKINGDAYTPKSFQTLVDAIASAKELLDTEGVTAQVLDAAVLKLEAAREGLVARADKTELQKVYDEAAAITNQGYVGWDILQTTLEKAKKVLDDANATAIQVSDQMNAIKNAVNNLDGGIDKSVLIGLIEEAEKLDVSAYSDASAAYFKAAITSAKATVNHAGATQQGIDKQIQLLQAASEALVQKAQDNTVYDGTYTIDGRMWHASADQASMGNAALVKPMQIIVKTDENGNTVATLRMEYHAMTTSLGTGKFTGYLAALNYFPGWEGGESGYQMPVNETPVPAEVESYYEGVYDNYNDPTNGTDANVKGKLYPHFMVLPVDLNDDEIWVQVYVPVMESLNTGSGTQYAKLQLDWNTLKQISGAETNKEDLNALIEKAQALLDGLKDGDTGNTAENVEMLKSAIATANDVSGNLNVDQTAVDATVKGLQAAMDVFSEEIVKVDKSELKKAIDVADTYLKDQDVVYTEESKAILQNARDYAQKVYEDEQATLTQVNSAVTSIDNAIKSLQIDGTDKRELKKALESAKTYLNDTESYSAAAIEALQALFDQAKNVYEDGKATQEEIDAQIRILNYAVANMKKVEEITVDKSGLHSMLLSAANMAGRENLYTAKTIKNLKSVITAAEKVYQNKKATQAQVNEQASNLSLAMLALEAKPAENTGGNNTGGNNNGNSDNNNGNSDNNNGNSDNNNNTGGLDITKLADGVYSITGNTVKIDKTTASMSNEAINHTIKLTVKKGKYYLTLDFAGLNINGSFGYLGNLKYFKSGYTLDKYGAPAGTLADVTIDDYQLNSDGSKVKDNLGTDYPNHVTFPMINEALKDGYVPLQVFVPIMESISAGTGTQPVFLKLDWSTIKAATSDDNKFEDNKNNNTGGDNSGTSDNGGNSLLNGNNTLSSGTTGQTSTGSTLSSGSTGLSTGSSSLKSGSTGLSSGSSALKSGTTSLSSGKDSLTGSTGLSSSLSSGTKLGNSTSTGSKAKTTTKAADDTNTSAAAVPLVMSLLAVIAGVLYKLKSRGLLKFSR</sequence>
<dbReference type="GO" id="GO:0030313">
    <property type="term" value="C:cell envelope"/>
    <property type="evidence" value="ECO:0007669"/>
    <property type="project" value="UniProtKB-SubCell"/>
</dbReference>
<dbReference type="Gene3D" id="2.60.40.1850">
    <property type="match status" value="3"/>
</dbReference>
<dbReference type="RefSeq" id="WP_073103965.1">
    <property type="nucleotide sequence ID" value="NZ_FQZY01000006.1"/>
</dbReference>
<keyword evidence="2" id="KW-0732">Signal</keyword>
<feature type="coiled-coil region" evidence="3">
    <location>
        <begin position="158"/>
        <end position="188"/>
    </location>
</feature>
<dbReference type="OrthoDB" id="9806398at2"/>
<keyword evidence="5" id="KW-0472">Membrane</keyword>
<feature type="transmembrane region" description="Helical" evidence="5">
    <location>
        <begin position="2285"/>
        <end position="2304"/>
    </location>
</feature>
<proteinExistence type="predicted"/>
<dbReference type="InterPro" id="IPR037250">
    <property type="entry name" value="NEAT_dom_sf"/>
</dbReference>
<feature type="coiled-coil region" evidence="3">
    <location>
        <begin position="353"/>
        <end position="383"/>
    </location>
</feature>
<evidence type="ECO:0000256" key="1">
    <source>
        <dbReference type="ARBA" id="ARBA00004196"/>
    </source>
</evidence>
<feature type="coiled-coil region" evidence="3">
    <location>
        <begin position="1657"/>
        <end position="1684"/>
    </location>
</feature>
<dbReference type="PROSITE" id="PS50978">
    <property type="entry name" value="NEAT"/>
    <property type="match status" value="1"/>
</dbReference>
<feature type="region of interest" description="Disordered" evidence="4">
    <location>
        <begin position="2155"/>
        <end position="2279"/>
    </location>
</feature>
<feature type="compositionally biased region" description="Low complexity" evidence="4">
    <location>
        <begin position="2163"/>
        <end position="2279"/>
    </location>
</feature>
<feature type="compositionally biased region" description="Low complexity" evidence="4">
    <location>
        <begin position="1965"/>
        <end position="1989"/>
    </location>
</feature>
<reference evidence="7 8" key="1">
    <citation type="submission" date="2016-11" db="EMBL/GenBank/DDBJ databases">
        <authorList>
            <person name="Jaros S."/>
            <person name="Januszkiewicz K."/>
            <person name="Wedrychowicz H."/>
        </authorList>
    </citation>
    <scope>NUCLEOTIDE SEQUENCE [LARGE SCALE GENOMIC DNA]</scope>
    <source>
        <strain evidence="7 8">DSM 15480</strain>
    </source>
</reference>
<feature type="domain" description="NEAT" evidence="6">
    <location>
        <begin position="1996"/>
        <end position="2132"/>
    </location>
</feature>
<keyword evidence="3" id="KW-0175">Coiled coil</keyword>
<feature type="coiled-coil region" evidence="3">
    <location>
        <begin position="223"/>
        <end position="253"/>
    </location>
</feature>
<dbReference type="Pfam" id="PF07554">
    <property type="entry name" value="FIVAR"/>
    <property type="match status" value="6"/>
</dbReference>
<dbReference type="Gene3D" id="1.20.1270.90">
    <property type="entry name" value="AF1782-like"/>
    <property type="match status" value="10"/>
</dbReference>
<dbReference type="InterPro" id="IPR006635">
    <property type="entry name" value="NEAT_dom"/>
</dbReference>
<evidence type="ECO:0000313" key="7">
    <source>
        <dbReference type="EMBL" id="SHJ29161.1"/>
    </source>
</evidence>
<protein>
    <submittedName>
        <fullName evidence="7">Iron Transport-associated domain-containing protein</fullName>
    </submittedName>
</protein>
<dbReference type="EMBL" id="FQZY01000006">
    <property type="protein sequence ID" value="SHJ29161.1"/>
    <property type="molecule type" value="Genomic_DNA"/>
</dbReference>
<organism evidence="7 8">
    <name type="scientific">Hespellia stercorisuis DSM 15480</name>
    <dbReference type="NCBI Taxonomy" id="1121950"/>
    <lineage>
        <taxon>Bacteria</taxon>
        <taxon>Bacillati</taxon>
        <taxon>Bacillota</taxon>
        <taxon>Clostridia</taxon>
        <taxon>Lachnospirales</taxon>
        <taxon>Lachnospiraceae</taxon>
        <taxon>Hespellia</taxon>
    </lineage>
</organism>
<feature type="coiled-coil region" evidence="3">
    <location>
        <begin position="93"/>
        <end position="123"/>
    </location>
</feature>
<dbReference type="SUPFAM" id="SSF158911">
    <property type="entry name" value="NEAT domain-like"/>
    <property type="match status" value="1"/>
</dbReference>
<accession>A0A1M6I3V2</accession>
<dbReference type="STRING" id="1121950.SAMN02745243_00217"/>
<keyword evidence="5" id="KW-1133">Transmembrane helix</keyword>
<evidence type="ECO:0000313" key="8">
    <source>
        <dbReference type="Proteomes" id="UP000184301"/>
    </source>
</evidence>
<feature type="coiled-coil region" evidence="3">
    <location>
        <begin position="288"/>
        <end position="318"/>
    </location>
</feature>
<evidence type="ECO:0000259" key="6">
    <source>
        <dbReference type="PROSITE" id="PS50978"/>
    </source>
</evidence>
<evidence type="ECO:0000256" key="2">
    <source>
        <dbReference type="ARBA" id="ARBA00022729"/>
    </source>
</evidence>
<evidence type="ECO:0000256" key="3">
    <source>
        <dbReference type="SAM" id="Coils"/>
    </source>
</evidence>
<feature type="region of interest" description="Disordered" evidence="4">
    <location>
        <begin position="1952"/>
        <end position="1989"/>
    </location>
</feature>
<dbReference type="CDD" id="cd06920">
    <property type="entry name" value="NEAT"/>
    <property type="match status" value="1"/>
</dbReference>